<dbReference type="AlphaFoldDB" id="A0A2X1XZX7"/>
<keyword evidence="1" id="KW-0472">Membrane</keyword>
<feature type="transmembrane region" description="Helical" evidence="1">
    <location>
        <begin position="12"/>
        <end position="30"/>
    </location>
</feature>
<organism evidence="2 3">
    <name type="scientific">Peptoniphilus harei</name>
    <dbReference type="NCBI Taxonomy" id="54005"/>
    <lineage>
        <taxon>Bacteria</taxon>
        <taxon>Bacillati</taxon>
        <taxon>Bacillota</taxon>
        <taxon>Tissierellia</taxon>
        <taxon>Tissierellales</taxon>
        <taxon>Peptoniphilaceae</taxon>
        <taxon>Peptoniphilus</taxon>
    </lineage>
</organism>
<sequence>MKMQLIKFLTIIQPQYLFNIIEIILLILILKKLKELFKEM</sequence>
<keyword evidence="1" id="KW-0812">Transmembrane</keyword>
<dbReference type="Proteomes" id="UP000250070">
    <property type="component" value="Unassembled WGS sequence"/>
</dbReference>
<evidence type="ECO:0000256" key="1">
    <source>
        <dbReference type="SAM" id="Phobius"/>
    </source>
</evidence>
<name>A0A2X1XZX7_9FIRM</name>
<evidence type="ECO:0000313" key="2">
    <source>
        <dbReference type="EMBL" id="SPY48978.1"/>
    </source>
</evidence>
<gene>
    <name evidence="2" type="ORF">NCTC13076_02074</name>
</gene>
<evidence type="ECO:0000313" key="3">
    <source>
        <dbReference type="Proteomes" id="UP000250070"/>
    </source>
</evidence>
<dbReference type="EMBL" id="UATM01000032">
    <property type="protein sequence ID" value="SPY48978.1"/>
    <property type="molecule type" value="Genomic_DNA"/>
</dbReference>
<protein>
    <submittedName>
        <fullName evidence="2">Uncharacterized protein</fullName>
    </submittedName>
</protein>
<keyword evidence="1" id="KW-1133">Transmembrane helix</keyword>
<accession>A0A2X1XZX7</accession>
<reference evidence="2 3" key="1">
    <citation type="submission" date="2018-06" db="EMBL/GenBank/DDBJ databases">
        <authorList>
            <consortium name="Pathogen Informatics"/>
            <person name="Doyle S."/>
        </authorList>
    </citation>
    <scope>NUCLEOTIDE SEQUENCE [LARGE SCALE GENOMIC DNA]</scope>
    <source>
        <strain evidence="2 3">NCTC13076</strain>
    </source>
</reference>
<proteinExistence type="predicted"/>